<dbReference type="PANTHER" id="PTHR12979">
    <property type="entry name" value="CCR4-NOT TRANSCRIPTION COMPLEX SUBUNIT 10"/>
    <property type="match status" value="1"/>
</dbReference>
<keyword evidence="1" id="KW-0943">RNA-mediated gene silencing</keyword>
<dbReference type="PANTHER" id="PTHR12979:SF5">
    <property type="entry name" value="CCR4-NOT TRANSCRIPTION COMPLEX SUBUNIT 10"/>
    <property type="match status" value="1"/>
</dbReference>
<dbReference type="OrthoDB" id="25157at2759"/>
<sequence length="362" mass="39280">MVEFIHLFNTTRSDDYLCQLQNVATLVGAPITETSDSKRTEPAISQPPADESGASLQPANPSVSPVAMISHYNYSLVLFYQRQYSQSERLLAGLLGLEAFSKPTANTLTTKLISSIQFPTSAGSLLCQRIILLWLEVSLYLQRAQRVFEVTSVFLQVISTEDTSTPIKSPVDTATGTVSQTSPAFSPQVTEILRGIGSPLRLFHLRSCLLTGRLEEAAKAAPTTLKSPWESTYGSRIGGKDTTMAEASPLPTPTKNADASAHPSTDSDEQKVWDVSQCSAFVGAQLSYLQGAQAETMKRLNVLCSSLPFTDSGQWESVLVWNNLSLAHFSSGQFALSSLKLRRALRETDKLAAEVLLALPSS</sequence>
<keyword evidence="1" id="KW-0804">Transcription</keyword>
<evidence type="ECO:0000256" key="1">
    <source>
        <dbReference type="RuleBase" id="RU367083"/>
    </source>
</evidence>
<name>A0A3P7PTI8_DIBLA</name>
<feature type="non-terminal residue" evidence="3">
    <location>
        <position position="362"/>
    </location>
</feature>
<dbReference type="GO" id="GO:0005737">
    <property type="term" value="C:cytoplasm"/>
    <property type="evidence" value="ECO:0007669"/>
    <property type="project" value="UniProtKB-SubCell"/>
</dbReference>
<reference evidence="3 4" key="1">
    <citation type="submission" date="2018-11" db="EMBL/GenBank/DDBJ databases">
        <authorList>
            <consortium name="Pathogen Informatics"/>
        </authorList>
    </citation>
    <scope>NUCLEOTIDE SEQUENCE [LARGE SCALE GENOMIC DNA]</scope>
</reference>
<comment type="similarity">
    <text evidence="1">Belongs to the CNOT10 family.</text>
</comment>
<evidence type="ECO:0000256" key="2">
    <source>
        <dbReference type="SAM" id="MobiDB-lite"/>
    </source>
</evidence>
<dbReference type="GO" id="GO:0031047">
    <property type="term" value="P:regulatory ncRNA-mediated gene silencing"/>
    <property type="evidence" value="ECO:0007669"/>
    <property type="project" value="UniProtKB-UniRule"/>
</dbReference>
<dbReference type="GO" id="GO:0030014">
    <property type="term" value="C:CCR4-NOT complex"/>
    <property type="evidence" value="ECO:0007669"/>
    <property type="project" value="UniProtKB-UniRule"/>
</dbReference>
<organism evidence="3 4">
    <name type="scientific">Dibothriocephalus latus</name>
    <name type="common">Fish tapeworm</name>
    <name type="synonym">Diphyllobothrium latum</name>
    <dbReference type="NCBI Taxonomy" id="60516"/>
    <lineage>
        <taxon>Eukaryota</taxon>
        <taxon>Metazoa</taxon>
        <taxon>Spiralia</taxon>
        <taxon>Lophotrochozoa</taxon>
        <taxon>Platyhelminthes</taxon>
        <taxon>Cestoda</taxon>
        <taxon>Eucestoda</taxon>
        <taxon>Diphyllobothriidea</taxon>
        <taxon>Diphyllobothriidae</taxon>
        <taxon>Dibothriocephalus</taxon>
    </lineage>
</organism>
<dbReference type="GO" id="GO:0017148">
    <property type="term" value="P:negative regulation of translation"/>
    <property type="evidence" value="ECO:0007669"/>
    <property type="project" value="TreeGrafter"/>
</dbReference>
<keyword evidence="1" id="KW-0810">Translation regulation</keyword>
<dbReference type="Proteomes" id="UP000281553">
    <property type="component" value="Unassembled WGS sequence"/>
</dbReference>
<proteinExistence type="inferred from homology"/>
<dbReference type="EMBL" id="UYRU01071675">
    <property type="protein sequence ID" value="VDN21306.1"/>
    <property type="molecule type" value="Genomic_DNA"/>
</dbReference>
<dbReference type="AlphaFoldDB" id="A0A3P7PTI8"/>
<accession>A0A3P7PTI8</accession>
<gene>
    <name evidence="3" type="ORF">DILT_LOCUS13804</name>
</gene>
<keyword evidence="4" id="KW-1185">Reference proteome</keyword>
<comment type="subcellular location">
    <subcellularLocation>
        <location evidence="1">Cytoplasm</location>
    </subcellularLocation>
    <subcellularLocation>
        <location evidence="1">Nucleus</location>
    </subcellularLocation>
</comment>
<evidence type="ECO:0000313" key="3">
    <source>
        <dbReference type="EMBL" id="VDN21306.1"/>
    </source>
</evidence>
<comment type="function">
    <text evidence="1">Component of the CCR4-NOT complex which is one of the major cellular mRNA deadenylases and is linked to various cellular processes including bulk mRNA degradation, miRNA-mediated repression, translational repression during translational initiation and general transcription regulation.</text>
</comment>
<keyword evidence="1" id="KW-0539">Nucleus</keyword>
<feature type="region of interest" description="Disordered" evidence="2">
    <location>
        <begin position="34"/>
        <end position="59"/>
    </location>
</feature>
<keyword evidence="1" id="KW-0805">Transcription regulation</keyword>
<evidence type="ECO:0000313" key="4">
    <source>
        <dbReference type="Proteomes" id="UP000281553"/>
    </source>
</evidence>
<dbReference type="GO" id="GO:0006402">
    <property type="term" value="P:mRNA catabolic process"/>
    <property type="evidence" value="ECO:0007669"/>
    <property type="project" value="TreeGrafter"/>
</dbReference>
<keyword evidence="1" id="KW-0963">Cytoplasm</keyword>
<protein>
    <recommendedName>
        <fullName evidence="1">CCR4-NOT transcription complex subunit 10</fullName>
    </recommendedName>
</protein>
<dbReference type="InterPro" id="IPR039740">
    <property type="entry name" value="CNOT10"/>
</dbReference>
<feature type="region of interest" description="Disordered" evidence="2">
    <location>
        <begin position="238"/>
        <end position="268"/>
    </location>
</feature>
<dbReference type="GO" id="GO:0005634">
    <property type="term" value="C:nucleus"/>
    <property type="evidence" value="ECO:0007669"/>
    <property type="project" value="UniProtKB-SubCell"/>
</dbReference>